<reference evidence="1" key="1">
    <citation type="submission" date="2022-07" db="EMBL/GenBank/DDBJ databases">
        <authorList>
            <person name="Macas J."/>
            <person name="Novak P."/>
            <person name="Neumann P."/>
        </authorList>
    </citation>
    <scope>NUCLEOTIDE SEQUENCE</scope>
</reference>
<evidence type="ECO:0000313" key="2">
    <source>
        <dbReference type="Proteomes" id="UP001152523"/>
    </source>
</evidence>
<accession>A0AAV0F6G5</accession>
<dbReference type="AlphaFoldDB" id="A0AAV0F6G5"/>
<gene>
    <name evidence="1" type="ORF">CEPIT_LOCUS31124</name>
</gene>
<evidence type="ECO:0000313" key="1">
    <source>
        <dbReference type="EMBL" id="CAH9131056.1"/>
    </source>
</evidence>
<sequence length="148" mass="16356">MGAGESIPGPRRSDIYSARGAVEVALKRVDLNSLNGFGFSKDKRMELAMELTWMKTFLITSEKTGHGRKVADVWCPAIELLAGNCDDSFLKTTQRLDAACKKLASLRQKIQPFVVPTCPCDHPLPPPPKPVIVKSCHCHCDHPSRSKR</sequence>
<keyword evidence="2" id="KW-1185">Reference proteome</keyword>
<name>A0AAV0F6G5_9ASTE</name>
<comment type="caution">
    <text evidence="1">The sequence shown here is derived from an EMBL/GenBank/DDBJ whole genome shotgun (WGS) entry which is preliminary data.</text>
</comment>
<proteinExistence type="predicted"/>
<dbReference type="EMBL" id="CAMAPF010000964">
    <property type="protein sequence ID" value="CAH9131056.1"/>
    <property type="molecule type" value="Genomic_DNA"/>
</dbReference>
<protein>
    <submittedName>
        <fullName evidence="1">Uncharacterized protein</fullName>
    </submittedName>
</protein>
<dbReference type="Proteomes" id="UP001152523">
    <property type="component" value="Unassembled WGS sequence"/>
</dbReference>
<organism evidence="1 2">
    <name type="scientific">Cuscuta epithymum</name>
    <dbReference type="NCBI Taxonomy" id="186058"/>
    <lineage>
        <taxon>Eukaryota</taxon>
        <taxon>Viridiplantae</taxon>
        <taxon>Streptophyta</taxon>
        <taxon>Embryophyta</taxon>
        <taxon>Tracheophyta</taxon>
        <taxon>Spermatophyta</taxon>
        <taxon>Magnoliopsida</taxon>
        <taxon>eudicotyledons</taxon>
        <taxon>Gunneridae</taxon>
        <taxon>Pentapetalae</taxon>
        <taxon>asterids</taxon>
        <taxon>lamiids</taxon>
        <taxon>Solanales</taxon>
        <taxon>Convolvulaceae</taxon>
        <taxon>Cuscuteae</taxon>
        <taxon>Cuscuta</taxon>
        <taxon>Cuscuta subgen. Cuscuta</taxon>
    </lineage>
</organism>